<evidence type="ECO:0000313" key="3">
    <source>
        <dbReference type="Proteomes" id="UP000682713"/>
    </source>
</evidence>
<accession>A0A942YMW1</accession>
<gene>
    <name evidence="2" type="ORF">KHA93_20960</name>
</gene>
<feature type="domain" description="VOC" evidence="1">
    <location>
        <begin position="3"/>
        <end position="127"/>
    </location>
</feature>
<dbReference type="InterPro" id="IPR037523">
    <property type="entry name" value="VOC_core"/>
</dbReference>
<dbReference type="AlphaFoldDB" id="A0A942YMW1"/>
<dbReference type="Proteomes" id="UP000682713">
    <property type="component" value="Unassembled WGS sequence"/>
</dbReference>
<dbReference type="RefSeq" id="WP_213113066.1">
    <property type="nucleotide sequence ID" value="NZ_JAGYPJ010000001.1"/>
</dbReference>
<dbReference type="PANTHER" id="PTHR36503:SF2">
    <property type="entry name" value="BLR2408 PROTEIN"/>
    <property type="match status" value="1"/>
</dbReference>
<dbReference type="InterPro" id="IPR004360">
    <property type="entry name" value="Glyas_Fos-R_dOase_dom"/>
</dbReference>
<name>A0A942YMW1_9BACI</name>
<dbReference type="EMBL" id="JAGYPJ010000001">
    <property type="protein sequence ID" value="MBS4202082.1"/>
    <property type="molecule type" value="Genomic_DNA"/>
</dbReference>
<reference evidence="2 3" key="1">
    <citation type="submission" date="2021-05" db="EMBL/GenBank/DDBJ databases">
        <title>Novel Bacillus species.</title>
        <authorList>
            <person name="Liu G."/>
        </authorList>
    </citation>
    <scope>NUCLEOTIDE SEQUENCE [LARGE SCALE GENOMIC DNA]</scope>
    <source>
        <strain evidence="2 3">FJAT-49732</strain>
    </source>
</reference>
<dbReference type="SUPFAM" id="SSF54593">
    <property type="entry name" value="Glyoxalase/Bleomycin resistance protein/Dihydroxybiphenyl dioxygenase"/>
    <property type="match status" value="1"/>
</dbReference>
<proteinExistence type="predicted"/>
<dbReference type="PROSITE" id="PS51819">
    <property type="entry name" value="VOC"/>
    <property type="match status" value="1"/>
</dbReference>
<protein>
    <submittedName>
        <fullName evidence="2">VOC family protein</fullName>
    </submittedName>
</protein>
<comment type="caution">
    <text evidence="2">The sequence shown here is derived from an EMBL/GenBank/DDBJ whole genome shotgun (WGS) entry which is preliminary data.</text>
</comment>
<evidence type="ECO:0000259" key="1">
    <source>
        <dbReference type="PROSITE" id="PS51819"/>
    </source>
</evidence>
<dbReference type="Pfam" id="PF00903">
    <property type="entry name" value="Glyoxalase"/>
    <property type="match status" value="1"/>
</dbReference>
<sequence length="135" mass="15255">MAKQFWINLPVKDVAKSKEFFTKLGFTCSTKHGNFAELIIGDNNVQVMLFPESTFMNFTSNEITDTAKSTEVLFSIDAESREEVDEMARKAEDAGGTIFGKPGESQEWMYGCGFADLDGHRWNVLYMDMDKMPKA</sequence>
<keyword evidence="3" id="KW-1185">Reference proteome</keyword>
<dbReference type="InterPro" id="IPR029068">
    <property type="entry name" value="Glyas_Bleomycin-R_OHBP_Dase"/>
</dbReference>
<dbReference type="Gene3D" id="3.10.180.10">
    <property type="entry name" value="2,3-Dihydroxybiphenyl 1,2-Dioxygenase, domain 1"/>
    <property type="match status" value="1"/>
</dbReference>
<organism evidence="2 3">
    <name type="scientific">Lederbergia citrisecunda</name>
    <dbReference type="NCBI Taxonomy" id="2833583"/>
    <lineage>
        <taxon>Bacteria</taxon>
        <taxon>Bacillati</taxon>
        <taxon>Bacillota</taxon>
        <taxon>Bacilli</taxon>
        <taxon>Bacillales</taxon>
        <taxon>Bacillaceae</taxon>
        <taxon>Lederbergia</taxon>
    </lineage>
</organism>
<dbReference type="PANTHER" id="PTHR36503">
    <property type="entry name" value="BLR2520 PROTEIN"/>
    <property type="match status" value="1"/>
</dbReference>
<evidence type="ECO:0000313" key="2">
    <source>
        <dbReference type="EMBL" id="MBS4202082.1"/>
    </source>
</evidence>